<feature type="transmembrane region" description="Helical" evidence="6">
    <location>
        <begin position="254"/>
        <end position="272"/>
    </location>
</feature>
<gene>
    <name evidence="7" type="ordered locus">CA2559_01080</name>
</gene>
<keyword evidence="3 6" id="KW-0812">Transmembrane</keyword>
<evidence type="ECO:0000256" key="4">
    <source>
        <dbReference type="ARBA" id="ARBA00022989"/>
    </source>
</evidence>
<dbReference type="GeneID" id="89452020"/>
<keyword evidence="2 6" id="KW-0813">Transport</keyword>
<protein>
    <recommendedName>
        <fullName evidence="6">Phosphate transporter</fullName>
    </recommendedName>
</protein>
<keyword evidence="5 6" id="KW-0472">Membrane</keyword>
<dbReference type="OrthoDB" id="1110016at2"/>
<evidence type="ECO:0000256" key="6">
    <source>
        <dbReference type="RuleBase" id="RU363058"/>
    </source>
</evidence>
<evidence type="ECO:0000256" key="2">
    <source>
        <dbReference type="ARBA" id="ARBA00022448"/>
    </source>
</evidence>
<dbReference type="AlphaFoldDB" id="A3U4Y8"/>
<comment type="similarity">
    <text evidence="6">Belongs to the inorganic phosphate transporter (PiT) (TC 2.A.20) family.</text>
</comment>
<evidence type="ECO:0000256" key="5">
    <source>
        <dbReference type="ARBA" id="ARBA00023136"/>
    </source>
</evidence>
<feature type="transmembrane region" description="Helical" evidence="6">
    <location>
        <begin position="77"/>
        <end position="98"/>
    </location>
</feature>
<dbReference type="STRING" id="216432.CA2559_01080"/>
<feature type="transmembrane region" description="Helical" evidence="6">
    <location>
        <begin position="489"/>
        <end position="510"/>
    </location>
</feature>
<feature type="transmembrane region" description="Helical" evidence="6">
    <location>
        <begin position="110"/>
        <end position="132"/>
    </location>
</feature>
<feature type="transmembrane region" description="Helical" evidence="6">
    <location>
        <begin position="186"/>
        <end position="207"/>
    </location>
</feature>
<dbReference type="Proteomes" id="UP000002297">
    <property type="component" value="Chromosome"/>
</dbReference>
<reference evidence="7 8" key="1">
    <citation type="journal article" date="2010" name="J. Bacteriol.">
        <title>The complete genome sequence of Croceibacter atlanticus HTCC2559T.</title>
        <authorList>
            <person name="Oh H.M."/>
            <person name="Kang I."/>
            <person name="Ferriera S."/>
            <person name="Giovannoni S.J."/>
            <person name="Cho J.C."/>
        </authorList>
    </citation>
    <scope>NUCLEOTIDE SEQUENCE [LARGE SCALE GENOMIC DNA]</scope>
    <source>
        <strain evidence="8">ATCC BAA-628 / HTCC2559 / KCTC 12090</strain>
    </source>
</reference>
<feature type="transmembrane region" description="Helical" evidence="6">
    <location>
        <begin position="6"/>
        <end position="24"/>
    </location>
</feature>
<dbReference type="RefSeq" id="WP_013185985.1">
    <property type="nucleotide sequence ID" value="NC_014230.1"/>
</dbReference>
<dbReference type="GO" id="GO:0005315">
    <property type="term" value="F:phosphate transmembrane transporter activity"/>
    <property type="evidence" value="ECO:0007669"/>
    <property type="project" value="InterPro"/>
</dbReference>
<proteinExistence type="inferred from homology"/>
<feature type="transmembrane region" description="Helical" evidence="6">
    <location>
        <begin position="227"/>
        <end position="247"/>
    </location>
</feature>
<organism evidence="7 8">
    <name type="scientific">Croceibacter atlanticus (strain ATCC BAA-628 / JCM 21780 / CIP 108009 / IAM 15332 / KCTC 12090 / HTCC2559)</name>
    <dbReference type="NCBI Taxonomy" id="216432"/>
    <lineage>
        <taxon>Bacteria</taxon>
        <taxon>Pseudomonadati</taxon>
        <taxon>Bacteroidota</taxon>
        <taxon>Flavobacteriia</taxon>
        <taxon>Flavobacteriales</taxon>
        <taxon>Flavobacteriaceae</taxon>
        <taxon>Croceibacter</taxon>
    </lineage>
</organism>
<dbReference type="InterPro" id="IPR001204">
    <property type="entry name" value="Phos_transporter"/>
</dbReference>
<evidence type="ECO:0000256" key="3">
    <source>
        <dbReference type="ARBA" id="ARBA00022692"/>
    </source>
</evidence>
<feature type="transmembrane region" description="Helical" evidence="6">
    <location>
        <begin position="45"/>
        <end position="65"/>
    </location>
</feature>
<evidence type="ECO:0000313" key="7">
    <source>
        <dbReference type="EMBL" id="EAP87305.1"/>
    </source>
</evidence>
<evidence type="ECO:0000256" key="1">
    <source>
        <dbReference type="ARBA" id="ARBA00004141"/>
    </source>
</evidence>
<keyword evidence="8" id="KW-1185">Reference proteome</keyword>
<feature type="transmembrane region" description="Helical" evidence="6">
    <location>
        <begin position="152"/>
        <end position="174"/>
    </location>
</feature>
<dbReference type="eggNOG" id="COG0306">
    <property type="taxonomic scope" value="Bacteria"/>
</dbReference>
<comment type="subcellular location">
    <subcellularLocation>
        <location evidence="1 6">Membrane</location>
        <topology evidence="1 6">Multi-pass membrane protein</topology>
    </subcellularLocation>
</comment>
<dbReference type="PANTHER" id="PTHR11101:SF16">
    <property type="entry name" value="PHOSPHATE TRANSPORTER"/>
    <property type="match status" value="1"/>
</dbReference>
<dbReference type="GO" id="GO:0016020">
    <property type="term" value="C:membrane"/>
    <property type="evidence" value="ECO:0007669"/>
    <property type="project" value="UniProtKB-SubCell"/>
</dbReference>
<dbReference type="PANTHER" id="PTHR11101">
    <property type="entry name" value="PHOSPHATE TRANSPORTER"/>
    <property type="match status" value="1"/>
</dbReference>
<feature type="transmembrane region" description="Helical" evidence="6">
    <location>
        <begin position="462"/>
        <end position="483"/>
    </location>
</feature>
<dbReference type="Pfam" id="PF01384">
    <property type="entry name" value="PHO4"/>
    <property type="match status" value="2"/>
</dbReference>
<sequence>MDNIYIIMLVALFALAITDLVVGVSNDAVNFLNSAIGSKAISMRTIMIVASIGVAVGAIFSSGLMEVARKGIFLPGMFYFDEIMVIFTAVMLTDVLLLDFFNSLGLPTSTTVSIVFELLGAAVAMGFIKIYQSDDSFALIYQYINTEKATEIIVGILLSVVIAFSIGALVQYLSRVVFTFKYEKKIKLFGALFGGVSMTAITYFILIKGMKTISFISDDIKTYINENTLIIIGISFVIWALISQVLMKVFKIDILKAIIVVGTFALALAFAGNDLVNFIGVPIAAWQSYDIYISSGVPANELIMSGLAGSVETPEFLLILAGAIMVITLWFSSKARSVVDTGVNLSRQGEGVEKFSPNFLSRTIVRYSVLLGAALETVIPKKVQETIDSKFEKVEIPKSKKLEAPAFDMVRASINLVVASILISIGTNLKLPLSTTYVTFMVAMGTSLADRAWDRESAVYRVAGVVNVVGGWFVTAIVAFIAAAVFSSILYFGGLVALVLLIILAVALIVRSAMAHKKKVREEKAVKHYNLSDIITINEITNDTSNNISSVLSGINKSYSGVVTNLGYHDLSKLKKENKRVGKLVKEVDELKGNIFYFIKSLDDNNIGASQFYIHIADHLHDMVHSTKTITNNSYNHVNNNHKNLKFNQIRELKGIDKKMQVLFDDITNTFDSHSFERINVIIDDKQELLNHVSDLIQKQITRIRTSETSPKNTKLYFGILLETKDLIVSTMNLLQLFQEFYNDARRTL</sequence>
<dbReference type="HOGENOM" id="CLU_021892_0_0_10"/>
<accession>A3U4Y8</accession>
<dbReference type="GO" id="GO:0035435">
    <property type="term" value="P:phosphate ion transmembrane transport"/>
    <property type="evidence" value="ECO:0007669"/>
    <property type="project" value="TreeGrafter"/>
</dbReference>
<feature type="transmembrane region" description="Helical" evidence="6">
    <location>
        <begin position="316"/>
        <end position="332"/>
    </location>
</feature>
<keyword evidence="4 6" id="KW-1133">Transmembrane helix</keyword>
<evidence type="ECO:0000313" key="8">
    <source>
        <dbReference type="Proteomes" id="UP000002297"/>
    </source>
</evidence>
<dbReference type="KEGG" id="cat:CA2559_01080"/>
<name>A3U4Y8_CROAH</name>
<keyword evidence="6" id="KW-0592">Phosphate transport</keyword>
<dbReference type="EMBL" id="CP002046">
    <property type="protein sequence ID" value="EAP87305.1"/>
    <property type="molecule type" value="Genomic_DNA"/>
</dbReference>